<comment type="caution">
    <text evidence="1">The sequence shown here is derived from an EMBL/GenBank/DDBJ whole genome shotgun (WGS) entry which is preliminary data.</text>
</comment>
<organism evidence="1 2">
    <name type="scientific">Rotaria sordida</name>
    <dbReference type="NCBI Taxonomy" id="392033"/>
    <lineage>
        <taxon>Eukaryota</taxon>
        <taxon>Metazoa</taxon>
        <taxon>Spiralia</taxon>
        <taxon>Gnathifera</taxon>
        <taxon>Rotifera</taxon>
        <taxon>Eurotatoria</taxon>
        <taxon>Bdelloidea</taxon>
        <taxon>Philodinida</taxon>
        <taxon>Philodinidae</taxon>
        <taxon>Rotaria</taxon>
    </lineage>
</organism>
<protein>
    <submittedName>
        <fullName evidence="1">Uncharacterized protein</fullName>
    </submittedName>
</protein>
<feature type="non-terminal residue" evidence="1">
    <location>
        <position position="1"/>
    </location>
</feature>
<sequence length="102" mass="11850">NQYKAPVDRLIVFIHYFMTVEALNMKKDDDTLRIVYTKTTELFVVPIVDNKEYTALSQLNVHLNPQHSTNSSPVETMAIDTFVIKAMVTIMELNEYHEEKKS</sequence>
<dbReference type="Proteomes" id="UP000663836">
    <property type="component" value="Unassembled WGS sequence"/>
</dbReference>
<evidence type="ECO:0000313" key="1">
    <source>
        <dbReference type="EMBL" id="CAF4201857.1"/>
    </source>
</evidence>
<reference evidence="1" key="1">
    <citation type="submission" date="2021-02" db="EMBL/GenBank/DDBJ databases">
        <authorList>
            <person name="Nowell W R."/>
        </authorList>
    </citation>
    <scope>NUCLEOTIDE SEQUENCE</scope>
</reference>
<dbReference type="EMBL" id="CAJOBD010014647">
    <property type="protein sequence ID" value="CAF4201857.1"/>
    <property type="molecule type" value="Genomic_DNA"/>
</dbReference>
<gene>
    <name evidence="1" type="ORF">JBS370_LOCUS36562</name>
</gene>
<dbReference type="AlphaFoldDB" id="A0A820B743"/>
<proteinExistence type="predicted"/>
<name>A0A820B743_9BILA</name>
<evidence type="ECO:0000313" key="2">
    <source>
        <dbReference type="Proteomes" id="UP000663836"/>
    </source>
</evidence>
<accession>A0A820B743</accession>